<dbReference type="Pfam" id="PF09362">
    <property type="entry name" value="DUF1996"/>
    <property type="match status" value="1"/>
</dbReference>
<gene>
    <name evidence="3" type="ORF">BJX63DRAFT_428174</name>
</gene>
<evidence type="ECO:0000259" key="2">
    <source>
        <dbReference type="Pfam" id="PF09362"/>
    </source>
</evidence>
<feature type="domain" description="DUF1996" evidence="2">
    <location>
        <begin position="32"/>
        <end position="132"/>
    </location>
</feature>
<name>A0ABR4HXW9_9EURO</name>
<dbReference type="PANTHER" id="PTHR43662">
    <property type="match status" value="1"/>
</dbReference>
<reference evidence="3 4" key="1">
    <citation type="submission" date="2024-07" db="EMBL/GenBank/DDBJ databases">
        <title>Section-level genome sequencing and comparative genomics of Aspergillus sections Usti and Cavernicolus.</title>
        <authorList>
            <consortium name="Lawrence Berkeley National Laboratory"/>
            <person name="Nybo J.L."/>
            <person name="Vesth T.C."/>
            <person name="Theobald S."/>
            <person name="Frisvad J.C."/>
            <person name="Larsen T.O."/>
            <person name="Kjaerboelling I."/>
            <person name="Rothschild-Mancinelli K."/>
            <person name="Lyhne E.K."/>
            <person name="Kogle M.E."/>
            <person name="Barry K."/>
            <person name="Clum A."/>
            <person name="Na H."/>
            <person name="Ledsgaard L."/>
            <person name="Lin J."/>
            <person name="Lipzen A."/>
            <person name="Kuo A."/>
            <person name="Riley R."/>
            <person name="Mondo S."/>
            <person name="Labutti K."/>
            <person name="Haridas S."/>
            <person name="Pangalinan J."/>
            <person name="Salamov A.A."/>
            <person name="Simmons B.A."/>
            <person name="Magnuson J.K."/>
            <person name="Chen J."/>
            <person name="Drula E."/>
            <person name="Henrissat B."/>
            <person name="Wiebenga A."/>
            <person name="Lubbers R.J."/>
            <person name="Gomes A.C."/>
            <person name="Makela M.R."/>
            <person name="Stajich J."/>
            <person name="Grigoriev I.V."/>
            <person name="Mortensen U.H."/>
            <person name="De Vries R.P."/>
            <person name="Baker S.E."/>
            <person name="Andersen M.R."/>
        </authorList>
    </citation>
    <scope>NUCLEOTIDE SEQUENCE [LARGE SCALE GENOMIC DNA]</scope>
    <source>
        <strain evidence="3 4">CBS 588.65</strain>
    </source>
</reference>
<evidence type="ECO:0000313" key="4">
    <source>
        <dbReference type="Proteomes" id="UP001610334"/>
    </source>
</evidence>
<keyword evidence="1" id="KW-0732">Signal</keyword>
<protein>
    <recommendedName>
        <fullName evidence="2">DUF1996 domain-containing protein</fullName>
    </recommendedName>
</protein>
<proteinExistence type="predicted"/>
<feature type="signal peptide" evidence="1">
    <location>
        <begin position="1"/>
        <end position="17"/>
    </location>
</feature>
<dbReference type="EMBL" id="JBFXLT010000007">
    <property type="protein sequence ID" value="KAL2820341.1"/>
    <property type="molecule type" value="Genomic_DNA"/>
</dbReference>
<evidence type="ECO:0000313" key="3">
    <source>
        <dbReference type="EMBL" id="KAL2820341.1"/>
    </source>
</evidence>
<organism evidence="3 4">
    <name type="scientific">Aspergillus granulosus</name>
    <dbReference type="NCBI Taxonomy" id="176169"/>
    <lineage>
        <taxon>Eukaryota</taxon>
        <taxon>Fungi</taxon>
        <taxon>Dikarya</taxon>
        <taxon>Ascomycota</taxon>
        <taxon>Pezizomycotina</taxon>
        <taxon>Eurotiomycetes</taxon>
        <taxon>Eurotiomycetidae</taxon>
        <taxon>Eurotiales</taxon>
        <taxon>Aspergillaceae</taxon>
        <taxon>Aspergillus</taxon>
        <taxon>Aspergillus subgen. Nidulantes</taxon>
    </lineage>
</organism>
<accession>A0ABR4HXW9</accession>
<feature type="chain" id="PRO_5046820204" description="DUF1996 domain-containing protein" evidence="1">
    <location>
        <begin position="18"/>
        <end position="142"/>
    </location>
</feature>
<dbReference type="Proteomes" id="UP001610334">
    <property type="component" value="Unassembled WGS sequence"/>
</dbReference>
<comment type="caution">
    <text evidence="3">The sequence shown here is derived from an EMBL/GenBank/DDBJ whole genome shotgun (WGS) entry which is preliminary data.</text>
</comment>
<keyword evidence="4" id="KW-1185">Reference proteome</keyword>
<sequence length="142" mass="15498">MFAQTLVLLATTGMAEAFTMVNSGYIMRKNIDSIVQPGKYTSHMHSFFGNDAVNATTSTTEELMSGCATNTNPNDHSVYWHPTLYVHNGSTLVPVEARYFKAYYNSIDTAEIPFPTDFKAIAGNAKATTATEVDELTNAPMA</sequence>
<dbReference type="PANTHER" id="PTHR43662:SF12">
    <property type="entry name" value="DUF1996 DOMAIN-CONTAINING PROTEIN-RELATED"/>
    <property type="match status" value="1"/>
</dbReference>
<evidence type="ECO:0000256" key="1">
    <source>
        <dbReference type="SAM" id="SignalP"/>
    </source>
</evidence>
<dbReference type="InterPro" id="IPR018535">
    <property type="entry name" value="DUF1996"/>
</dbReference>